<organism evidence="3 4">
    <name type="scientific">Novosphingobium album</name>
    <name type="common">ex Liu et al. 2023</name>
    <dbReference type="NCBI Taxonomy" id="3031130"/>
    <lineage>
        <taxon>Bacteria</taxon>
        <taxon>Pseudomonadati</taxon>
        <taxon>Pseudomonadota</taxon>
        <taxon>Alphaproteobacteria</taxon>
        <taxon>Sphingomonadales</taxon>
        <taxon>Sphingomonadaceae</taxon>
        <taxon>Novosphingobium</taxon>
    </lineage>
</organism>
<keyword evidence="4" id="KW-1185">Reference proteome</keyword>
<keyword evidence="2" id="KW-0472">Membrane</keyword>
<sequence length="53" mass="5979">MLRDKARNHGKHASAVGRQPGRTSIWRSPGIRIFLWLVIALELAAILHISSNY</sequence>
<dbReference type="RefSeq" id="WP_275227570.1">
    <property type="nucleotide sequence ID" value="NZ_JARESE010000018.1"/>
</dbReference>
<protein>
    <submittedName>
        <fullName evidence="3">Uncharacterized protein</fullName>
    </submittedName>
</protein>
<reference evidence="3 4" key="1">
    <citation type="submission" date="2023-03" db="EMBL/GenBank/DDBJ databases">
        <title>NovoSphingobium album sp. nov. isolated from polycyclic aromatic hydrocarbons- and heavy-metal polluted soil.</title>
        <authorList>
            <person name="Liu Z."/>
            <person name="Wang K."/>
        </authorList>
    </citation>
    <scope>NUCLEOTIDE SEQUENCE [LARGE SCALE GENOMIC DNA]</scope>
    <source>
        <strain evidence="3 4">H3SJ31-1</strain>
    </source>
</reference>
<proteinExistence type="predicted"/>
<feature type="transmembrane region" description="Helical" evidence="2">
    <location>
        <begin position="33"/>
        <end position="51"/>
    </location>
</feature>
<comment type="caution">
    <text evidence="3">The sequence shown here is derived from an EMBL/GenBank/DDBJ whole genome shotgun (WGS) entry which is preliminary data.</text>
</comment>
<evidence type="ECO:0000313" key="3">
    <source>
        <dbReference type="EMBL" id="MDE8651472.1"/>
    </source>
</evidence>
<dbReference type="EMBL" id="JARESE010000018">
    <property type="protein sequence ID" value="MDE8651472.1"/>
    <property type="molecule type" value="Genomic_DNA"/>
</dbReference>
<gene>
    <name evidence="3" type="ORF">PYV00_07035</name>
</gene>
<name>A0ABT5WN50_9SPHN</name>
<dbReference type="Proteomes" id="UP001216253">
    <property type="component" value="Unassembled WGS sequence"/>
</dbReference>
<accession>A0ABT5WN50</accession>
<evidence type="ECO:0000313" key="4">
    <source>
        <dbReference type="Proteomes" id="UP001216253"/>
    </source>
</evidence>
<keyword evidence="2" id="KW-1133">Transmembrane helix</keyword>
<evidence type="ECO:0000256" key="2">
    <source>
        <dbReference type="SAM" id="Phobius"/>
    </source>
</evidence>
<evidence type="ECO:0000256" key="1">
    <source>
        <dbReference type="SAM" id="MobiDB-lite"/>
    </source>
</evidence>
<feature type="region of interest" description="Disordered" evidence="1">
    <location>
        <begin position="1"/>
        <end position="23"/>
    </location>
</feature>
<keyword evidence="2" id="KW-0812">Transmembrane</keyword>